<dbReference type="InterPro" id="IPR020846">
    <property type="entry name" value="MFS_dom"/>
</dbReference>
<feature type="transmembrane region" description="Helical" evidence="5">
    <location>
        <begin position="375"/>
        <end position="395"/>
    </location>
</feature>
<keyword evidence="3 5" id="KW-1133">Transmembrane helix</keyword>
<dbReference type="EMBL" id="JAULSW010000005">
    <property type="protein sequence ID" value="KAK3381035.1"/>
    <property type="molecule type" value="Genomic_DNA"/>
</dbReference>
<dbReference type="PROSITE" id="PS50850">
    <property type="entry name" value="MFS"/>
    <property type="match status" value="1"/>
</dbReference>
<feature type="transmembrane region" description="Helical" evidence="5">
    <location>
        <begin position="512"/>
        <end position="533"/>
    </location>
</feature>
<gene>
    <name evidence="7" type="ORF">B0H63DRAFT_434421</name>
</gene>
<keyword evidence="2 5" id="KW-0812">Transmembrane</keyword>
<dbReference type="Proteomes" id="UP001285441">
    <property type="component" value="Unassembled WGS sequence"/>
</dbReference>
<dbReference type="PANTHER" id="PTHR23502:SF29">
    <property type="entry name" value="TRANSPORTER, PUTATIVE (AFU_ORTHOLOGUE AFUA_6G06680)-RELATED"/>
    <property type="match status" value="1"/>
</dbReference>
<comment type="caution">
    <text evidence="7">The sequence shown here is derived from an EMBL/GenBank/DDBJ whole genome shotgun (WGS) entry which is preliminary data.</text>
</comment>
<evidence type="ECO:0000256" key="1">
    <source>
        <dbReference type="ARBA" id="ARBA00004141"/>
    </source>
</evidence>
<sequence>MAWGILEDHSGLGHVPGTALLEQEFTEKGVHHLEHLKKKVVRGEAIILVPQPSDNANDPLNWPLWARDSLFLLFAYCGLLCIGGIGPILSSLTLDLVQLFGISFTDVSLLTGYSLCATGASGLIISALTHKYGKRIPLLVSMLCAFVGTTWGGFAESHNSLLGARIVQGFSVSMFESVFFAIVGDLYFIHERGVRVGIVTTCISGLSNLPPVLAGKIATELGWRWVFWLMAMFLGVGLILAVLFGWETAFNRNPVYDIDVASVDVLDTLDAKNAANAAEHFEGDAKKPELAAVETSTSVATSRKPFLARLNPYSETYSDKPLWRLCVDPILVLGNPAVIWAVFLMSFPTLWVICINLLIAQIFSAPPFLLTTTQLGYMNAGPAVGGMIGSLVSGAMSDPLIKFMSRKNNGVYEPEFRLLLIVPAVILSTIAYFLFGTFVQQGRSPVVMATLWGVATASLQFLMMAVGTYCVDAYRASSVEIFIATMVIKNFLFFGFSYFLNDWVVAWGAQKMFYTIAGIQIALCLTTIPLYIYGKRLRAWWHK</sequence>
<evidence type="ECO:0000256" key="5">
    <source>
        <dbReference type="SAM" id="Phobius"/>
    </source>
</evidence>
<keyword evidence="8" id="KW-1185">Reference proteome</keyword>
<dbReference type="Gene3D" id="1.20.1250.20">
    <property type="entry name" value="MFS general substrate transporter like domains"/>
    <property type="match status" value="1"/>
</dbReference>
<evidence type="ECO:0000256" key="3">
    <source>
        <dbReference type="ARBA" id="ARBA00022989"/>
    </source>
</evidence>
<evidence type="ECO:0000259" key="6">
    <source>
        <dbReference type="PROSITE" id="PS50850"/>
    </source>
</evidence>
<dbReference type="InterPro" id="IPR011701">
    <property type="entry name" value="MFS"/>
</dbReference>
<evidence type="ECO:0000313" key="7">
    <source>
        <dbReference type="EMBL" id="KAK3381035.1"/>
    </source>
</evidence>
<protein>
    <submittedName>
        <fullName evidence="7">Major facilitator superfamily domain-containing protein</fullName>
    </submittedName>
</protein>
<feature type="domain" description="Major facilitator superfamily (MFS) profile" evidence="6">
    <location>
        <begin position="70"/>
        <end position="535"/>
    </location>
</feature>
<feature type="transmembrane region" description="Helical" evidence="5">
    <location>
        <begin position="416"/>
        <end position="435"/>
    </location>
</feature>
<keyword evidence="4 5" id="KW-0472">Membrane</keyword>
<accession>A0AAE0NGG2</accession>
<proteinExistence type="predicted"/>
<feature type="transmembrane region" description="Helical" evidence="5">
    <location>
        <begin position="136"/>
        <end position="154"/>
    </location>
</feature>
<feature type="transmembrane region" description="Helical" evidence="5">
    <location>
        <begin position="447"/>
        <end position="469"/>
    </location>
</feature>
<feature type="transmembrane region" description="Helical" evidence="5">
    <location>
        <begin position="481"/>
        <end position="500"/>
    </location>
</feature>
<feature type="transmembrane region" description="Helical" evidence="5">
    <location>
        <begin position="338"/>
        <end position="363"/>
    </location>
</feature>
<organism evidence="7 8">
    <name type="scientific">Podospora didyma</name>
    <dbReference type="NCBI Taxonomy" id="330526"/>
    <lineage>
        <taxon>Eukaryota</taxon>
        <taxon>Fungi</taxon>
        <taxon>Dikarya</taxon>
        <taxon>Ascomycota</taxon>
        <taxon>Pezizomycotina</taxon>
        <taxon>Sordariomycetes</taxon>
        <taxon>Sordariomycetidae</taxon>
        <taxon>Sordariales</taxon>
        <taxon>Podosporaceae</taxon>
        <taxon>Podospora</taxon>
    </lineage>
</organism>
<feature type="transmembrane region" description="Helical" evidence="5">
    <location>
        <begin position="70"/>
        <end position="90"/>
    </location>
</feature>
<feature type="transmembrane region" description="Helical" evidence="5">
    <location>
        <begin position="225"/>
        <end position="246"/>
    </location>
</feature>
<dbReference type="PANTHER" id="PTHR23502">
    <property type="entry name" value="MAJOR FACILITATOR SUPERFAMILY"/>
    <property type="match status" value="1"/>
</dbReference>
<dbReference type="GO" id="GO:0005886">
    <property type="term" value="C:plasma membrane"/>
    <property type="evidence" value="ECO:0007669"/>
    <property type="project" value="TreeGrafter"/>
</dbReference>
<feature type="transmembrane region" description="Helical" evidence="5">
    <location>
        <begin position="110"/>
        <end position="129"/>
    </location>
</feature>
<dbReference type="InterPro" id="IPR036259">
    <property type="entry name" value="MFS_trans_sf"/>
</dbReference>
<reference evidence="7" key="1">
    <citation type="journal article" date="2023" name="Mol. Phylogenet. Evol.">
        <title>Genome-scale phylogeny and comparative genomics of the fungal order Sordariales.</title>
        <authorList>
            <person name="Hensen N."/>
            <person name="Bonometti L."/>
            <person name="Westerberg I."/>
            <person name="Brannstrom I.O."/>
            <person name="Guillou S."/>
            <person name="Cros-Aarteil S."/>
            <person name="Calhoun S."/>
            <person name="Haridas S."/>
            <person name="Kuo A."/>
            <person name="Mondo S."/>
            <person name="Pangilinan J."/>
            <person name="Riley R."/>
            <person name="LaButti K."/>
            <person name="Andreopoulos B."/>
            <person name="Lipzen A."/>
            <person name="Chen C."/>
            <person name="Yan M."/>
            <person name="Daum C."/>
            <person name="Ng V."/>
            <person name="Clum A."/>
            <person name="Steindorff A."/>
            <person name="Ohm R.A."/>
            <person name="Martin F."/>
            <person name="Silar P."/>
            <person name="Natvig D.O."/>
            <person name="Lalanne C."/>
            <person name="Gautier V."/>
            <person name="Ament-Velasquez S.L."/>
            <person name="Kruys A."/>
            <person name="Hutchinson M.I."/>
            <person name="Powell A.J."/>
            <person name="Barry K."/>
            <person name="Miller A.N."/>
            <person name="Grigoriev I.V."/>
            <person name="Debuchy R."/>
            <person name="Gladieux P."/>
            <person name="Hiltunen Thoren M."/>
            <person name="Johannesson H."/>
        </authorList>
    </citation>
    <scope>NUCLEOTIDE SEQUENCE</scope>
    <source>
        <strain evidence="7">CBS 232.78</strain>
    </source>
</reference>
<evidence type="ECO:0000256" key="4">
    <source>
        <dbReference type="ARBA" id="ARBA00023136"/>
    </source>
</evidence>
<dbReference type="GO" id="GO:0022857">
    <property type="term" value="F:transmembrane transporter activity"/>
    <property type="evidence" value="ECO:0007669"/>
    <property type="project" value="InterPro"/>
</dbReference>
<dbReference type="SUPFAM" id="SSF103473">
    <property type="entry name" value="MFS general substrate transporter"/>
    <property type="match status" value="1"/>
</dbReference>
<reference evidence="7" key="2">
    <citation type="submission" date="2023-06" db="EMBL/GenBank/DDBJ databases">
        <authorList>
            <consortium name="Lawrence Berkeley National Laboratory"/>
            <person name="Haridas S."/>
            <person name="Hensen N."/>
            <person name="Bonometti L."/>
            <person name="Westerberg I."/>
            <person name="Brannstrom I.O."/>
            <person name="Guillou S."/>
            <person name="Cros-Aarteil S."/>
            <person name="Calhoun S."/>
            <person name="Kuo A."/>
            <person name="Mondo S."/>
            <person name="Pangilinan J."/>
            <person name="Riley R."/>
            <person name="LaButti K."/>
            <person name="Andreopoulos B."/>
            <person name="Lipzen A."/>
            <person name="Chen C."/>
            <person name="Yanf M."/>
            <person name="Daum C."/>
            <person name="Ng V."/>
            <person name="Clum A."/>
            <person name="Steindorff A."/>
            <person name="Ohm R."/>
            <person name="Martin F."/>
            <person name="Silar P."/>
            <person name="Natvig D."/>
            <person name="Lalanne C."/>
            <person name="Gautier V."/>
            <person name="Ament-velasquez S.L."/>
            <person name="Kruys A."/>
            <person name="Hutchinson M.I."/>
            <person name="Powell A.J."/>
            <person name="Barry K."/>
            <person name="Miller A.N."/>
            <person name="Grigoriev I.V."/>
            <person name="Debuchy R."/>
            <person name="Gladieux P."/>
            <person name="Thoren M.H."/>
            <person name="Johannesson H."/>
        </authorList>
    </citation>
    <scope>NUCLEOTIDE SEQUENCE</scope>
    <source>
        <strain evidence="7">CBS 232.78</strain>
    </source>
</reference>
<evidence type="ECO:0000256" key="2">
    <source>
        <dbReference type="ARBA" id="ARBA00022692"/>
    </source>
</evidence>
<evidence type="ECO:0000313" key="8">
    <source>
        <dbReference type="Proteomes" id="UP001285441"/>
    </source>
</evidence>
<dbReference type="AlphaFoldDB" id="A0AAE0NGG2"/>
<feature type="transmembrane region" description="Helical" evidence="5">
    <location>
        <begin position="196"/>
        <end position="213"/>
    </location>
</feature>
<dbReference type="Pfam" id="PF07690">
    <property type="entry name" value="MFS_1"/>
    <property type="match status" value="1"/>
</dbReference>
<name>A0AAE0NGG2_9PEZI</name>
<comment type="subcellular location">
    <subcellularLocation>
        <location evidence="1">Membrane</location>
        <topology evidence="1">Multi-pass membrane protein</topology>
    </subcellularLocation>
</comment>
<feature type="transmembrane region" description="Helical" evidence="5">
    <location>
        <begin position="166"/>
        <end position="189"/>
    </location>
</feature>